<evidence type="ECO:0000313" key="3">
    <source>
        <dbReference type="Proteomes" id="UP000019184"/>
    </source>
</evidence>
<accession>A0A7U7J1G2</accession>
<keyword evidence="3" id="KW-1185">Reference proteome</keyword>
<evidence type="ECO:0000259" key="1">
    <source>
        <dbReference type="Pfam" id="PF01850"/>
    </source>
</evidence>
<dbReference type="PANTHER" id="PTHR36173">
    <property type="entry name" value="RIBONUCLEASE VAPC16-RELATED"/>
    <property type="match status" value="1"/>
</dbReference>
<dbReference type="Pfam" id="PF01850">
    <property type="entry name" value="PIN"/>
    <property type="match status" value="1"/>
</dbReference>
<organism evidence="2 3">
    <name type="scientific">Candidatus Contendobacter odensis Run_B_J11</name>
    <dbReference type="NCBI Taxonomy" id="1400861"/>
    <lineage>
        <taxon>Bacteria</taxon>
        <taxon>Pseudomonadati</taxon>
        <taxon>Pseudomonadota</taxon>
        <taxon>Gammaproteobacteria</taxon>
        <taxon>Candidatus Competibacteraceae</taxon>
        <taxon>Candidatus Contendibacter</taxon>
    </lineage>
</organism>
<dbReference type="CDD" id="cd09872">
    <property type="entry name" value="PIN_Sll0205-like"/>
    <property type="match status" value="1"/>
</dbReference>
<comment type="caution">
    <text evidence="2">The sequence shown here is derived from an EMBL/GenBank/DDBJ whole genome shotgun (WGS) entry which is preliminary data.</text>
</comment>
<dbReference type="EMBL" id="CBTK010000008">
    <property type="protein sequence ID" value="CDH43132.1"/>
    <property type="molecule type" value="Genomic_DNA"/>
</dbReference>
<evidence type="ECO:0000313" key="2">
    <source>
        <dbReference type="EMBL" id="CDH43132.1"/>
    </source>
</evidence>
<dbReference type="Gene3D" id="3.40.50.1010">
    <property type="entry name" value="5'-nuclease"/>
    <property type="match status" value="1"/>
</dbReference>
<gene>
    <name evidence="2" type="ORF">BN874_1050007</name>
</gene>
<dbReference type="InterPro" id="IPR052919">
    <property type="entry name" value="TA_system_RNase"/>
</dbReference>
<dbReference type="AlphaFoldDB" id="A0A7U7J1G2"/>
<dbReference type="Proteomes" id="UP000019184">
    <property type="component" value="Unassembled WGS sequence"/>
</dbReference>
<sequence>MRLLLDTHILLWAIGMSRQLPFATRQLLENPEHEIYYSAASLWEIAIKRGLGRPNFQADPERLLAVLPEMDFIELPITAGHAAAVIHLPALHKDPFDRLLIAQSRTEPMILLTNDELVIQYGEPVRRMS</sequence>
<dbReference type="PANTHER" id="PTHR36173:SF2">
    <property type="entry name" value="RIBONUCLEASE VAPC16"/>
    <property type="match status" value="1"/>
</dbReference>
<reference evidence="2 3" key="1">
    <citation type="journal article" date="2014" name="ISME J.">
        <title>Candidatus Competibacter-lineage genomes retrieved from metagenomes reveal functional metabolic diversity.</title>
        <authorList>
            <person name="McIlroy S.J."/>
            <person name="Albertsen M."/>
            <person name="Andresen E.K."/>
            <person name="Saunders A.M."/>
            <person name="Kristiansen R."/>
            <person name="Stokholm-Bjerregaard M."/>
            <person name="Nielsen K.L."/>
            <person name="Nielsen P.H."/>
        </authorList>
    </citation>
    <scope>NUCLEOTIDE SEQUENCE [LARGE SCALE GENOMIC DNA]</scope>
    <source>
        <strain evidence="2 3">Run_B_J11</strain>
    </source>
</reference>
<name>A0A7U7J1G2_9GAMM</name>
<dbReference type="OrthoDB" id="9798990at2"/>
<dbReference type="InterPro" id="IPR002716">
    <property type="entry name" value="PIN_dom"/>
</dbReference>
<dbReference type="InterPro" id="IPR041705">
    <property type="entry name" value="PIN_Sll0205"/>
</dbReference>
<dbReference type="RefSeq" id="WP_034430087.1">
    <property type="nucleotide sequence ID" value="NZ_CBTK010000008.1"/>
</dbReference>
<feature type="domain" description="PIN" evidence="1">
    <location>
        <begin position="4"/>
        <end position="116"/>
    </location>
</feature>
<dbReference type="SUPFAM" id="SSF88723">
    <property type="entry name" value="PIN domain-like"/>
    <property type="match status" value="1"/>
</dbReference>
<proteinExistence type="predicted"/>
<dbReference type="InterPro" id="IPR029060">
    <property type="entry name" value="PIN-like_dom_sf"/>
</dbReference>
<protein>
    <recommendedName>
        <fullName evidence="1">PIN domain-containing protein</fullName>
    </recommendedName>
</protein>